<dbReference type="EMBL" id="SDMP01000015">
    <property type="protein sequence ID" value="RYR11072.1"/>
    <property type="molecule type" value="Genomic_DNA"/>
</dbReference>
<evidence type="ECO:0000313" key="4">
    <source>
        <dbReference type="Proteomes" id="UP000289738"/>
    </source>
</evidence>
<evidence type="ECO:0000259" key="2">
    <source>
        <dbReference type="Pfam" id="PF10536"/>
    </source>
</evidence>
<dbReference type="PANTHER" id="PTHR46033:SF8">
    <property type="entry name" value="PROTEIN MAINTENANCE OF MERISTEMS-LIKE"/>
    <property type="match status" value="1"/>
</dbReference>
<gene>
    <name evidence="3" type="ORF">Ahy_B05g079558</name>
</gene>
<proteinExistence type="predicted"/>
<dbReference type="AlphaFoldDB" id="A0A444ZA65"/>
<feature type="compositionally biased region" description="Basic and acidic residues" evidence="1">
    <location>
        <begin position="58"/>
        <end position="74"/>
    </location>
</feature>
<keyword evidence="4" id="KW-1185">Reference proteome</keyword>
<sequence>MIMKSELRIEEELRTWRCSSNDSRCWWSVVAVLDGETNREKEKESRLVLDCEGKKMKEGTGFSEGERKQRKEAAEALPLAAGLTEQRKEERVRENMAEEKLERERGEFEMKGEMVRASNFRARYRQIYWRINSTVMHWLREVLEPPLLTGESLGGEVFLDVGPAGGGGATGGGQRRLSGTGGGGSGPQVVGRRSWGISPAVVMAANQGDMYRLNGVAHVAGFIDQEPTRCVRSVHRQQKMILHDRILPYLDRANLLHVARLNDYWFKLDEPLISAFVERWRPETHTFHMPFGECTVTLQDVAYQFGLPIDGHAVSGCLSDFEQLMEGGKPAWVWFGELFGASSSTTNSEFPLSYRSTRIFLEACRFLSIAFTRV</sequence>
<protein>
    <recommendedName>
        <fullName evidence="2">Aminotransferase-like plant mobile domain-containing protein</fullName>
    </recommendedName>
</protein>
<dbReference type="InterPro" id="IPR019557">
    <property type="entry name" value="AminoTfrase-like_pln_mobile"/>
</dbReference>
<evidence type="ECO:0000313" key="3">
    <source>
        <dbReference type="EMBL" id="RYR11072.1"/>
    </source>
</evidence>
<feature type="compositionally biased region" description="Gly residues" evidence="1">
    <location>
        <begin position="164"/>
        <end position="186"/>
    </location>
</feature>
<name>A0A444ZA65_ARAHY</name>
<organism evidence="3 4">
    <name type="scientific">Arachis hypogaea</name>
    <name type="common">Peanut</name>
    <dbReference type="NCBI Taxonomy" id="3818"/>
    <lineage>
        <taxon>Eukaryota</taxon>
        <taxon>Viridiplantae</taxon>
        <taxon>Streptophyta</taxon>
        <taxon>Embryophyta</taxon>
        <taxon>Tracheophyta</taxon>
        <taxon>Spermatophyta</taxon>
        <taxon>Magnoliopsida</taxon>
        <taxon>eudicotyledons</taxon>
        <taxon>Gunneridae</taxon>
        <taxon>Pentapetalae</taxon>
        <taxon>rosids</taxon>
        <taxon>fabids</taxon>
        <taxon>Fabales</taxon>
        <taxon>Fabaceae</taxon>
        <taxon>Papilionoideae</taxon>
        <taxon>50 kb inversion clade</taxon>
        <taxon>dalbergioids sensu lato</taxon>
        <taxon>Dalbergieae</taxon>
        <taxon>Pterocarpus clade</taxon>
        <taxon>Arachis</taxon>
    </lineage>
</organism>
<feature type="region of interest" description="Disordered" evidence="1">
    <location>
        <begin position="58"/>
        <end position="98"/>
    </location>
</feature>
<accession>A0A444ZA65</accession>
<dbReference type="Proteomes" id="UP000289738">
    <property type="component" value="Chromosome B05"/>
</dbReference>
<dbReference type="GO" id="GO:0010073">
    <property type="term" value="P:meristem maintenance"/>
    <property type="evidence" value="ECO:0007669"/>
    <property type="project" value="InterPro"/>
</dbReference>
<comment type="caution">
    <text evidence="3">The sequence shown here is derived from an EMBL/GenBank/DDBJ whole genome shotgun (WGS) entry which is preliminary data.</text>
</comment>
<feature type="region of interest" description="Disordered" evidence="1">
    <location>
        <begin position="164"/>
        <end position="189"/>
    </location>
</feature>
<evidence type="ECO:0000256" key="1">
    <source>
        <dbReference type="SAM" id="MobiDB-lite"/>
    </source>
</evidence>
<reference evidence="3 4" key="1">
    <citation type="submission" date="2019-01" db="EMBL/GenBank/DDBJ databases">
        <title>Sequencing of cultivated peanut Arachis hypogaea provides insights into genome evolution and oil improvement.</title>
        <authorList>
            <person name="Chen X."/>
        </authorList>
    </citation>
    <scope>NUCLEOTIDE SEQUENCE [LARGE SCALE GENOMIC DNA]</scope>
    <source>
        <strain evidence="4">cv. Fuhuasheng</strain>
        <tissue evidence="3">Leaves</tissue>
    </source>
</reference>
<dbReference type="Pfam" id="PF10536">
    <property type="entry name" value="PMD"/>
    <property type="match status" value="1"/>
</dbReference>
<dbReference type="PANTHER" id="PTHR46033">
    <property type="entry name" value="PROTEIN MAIN-LIKE 2"/>
    <property type="match status" value="1"/>
</dbReference>
<feature type="compositionally biased region" description="Basic and acidic residues" evidence="1">
    <location>
        <begin position="85"/>
        <end position="98"/>
    </location>
</feature>
<dbReference type="InterPro" id="IPR044824">
    <property type="entry name" value="MAIN-like"/>
</dbReference>
<feature type="domain" description="Aminotransferase-like plant mobile" evidence="2">
    <location>
        <begin position="258"/>
        <end position="319"/>
    </location>
</feature>
<feature type="compositionally biased region" description="Low complexity" evidence="1">
    <location>
        <begin position="75"/>
        <end position="84"/>
    </location>
</feature>